<protein>
    <recommendedName>
        <fullName evidence="3">Polyhydroxyalkanoic acid synthase</fullName>
    </recommendedName>
</protein>
<dbReference type="InterPro" id="IPR013433">
    <property type="entry name" value="PHA_gran_rgn"/>
</dbReference>
<dbReference type="Pfam" id="PF09650">
    <property type="entry name" value="PHA_gran_rgn"/>
    <property type="match status" value="1"/>
</dbReference>
<keyword evidence="2" id="KW-1185">Reference proteome</keyword>
<comment type="caution">
    <text evidence="1">The sequence shown here is derived from an EMBL/GenBank/DDBJ whole genome shotgun (WGS) entry which is preliminary data.</text>
</comment>
<dbReference type="OrthoDB" id="8853368at2"/>
<sequence>MQRPIDVDLPHKLGRDEARRRLADNIHKLKDHIPGGASHVESSWVGDRLNLSVHAMGQAVEAQIDVEETKVHCRIQLPGMLSLFAGPIEAMLKAKGSDLLLEDKRD</sequence>
<reference evidence="1 2" key="1">
    <citation type="submission" date="2018-09" db="EMBL/GenBank/DDBJ databases">
        <title>Sphingomonas sp. DAC4.</title>
        <authorList>
            <person name="Seo T."/>
        </authorList>
    </citation>
    <scope>NUCLEOTIDE SEQUENCE [LARGE SCALE GENOMIC DNA]</scope>
    <source>
        <strain evidence="1 2">DAC4</strain>
    </source>
</reference>
<dbReference type="AlphaFoldDB" id="A0A418Q4A6"/>
<evidence type="ECO:0000313" key="2">
    <source>
        <dbReference type="Proteomes" id="UP000285023"/>
    </source>
</evidence>
<dbReference type="EMBL" id="QXTF01000001">
    <property type="protein sequence ID" value="RIX32738.1"/>
    <property type="molecule type" value="Genomic_DNA"/>
</dbReference>
<accession>A0A418Q4A6</accession>
<evidence type="ECO:0000313" key="1">
    <source>
        <dbReference type="EMBL" id="RIX32738.1"/>
    </source>
</evidence>
<gene>
    <name evidence="1" type="ORF">D3M59_05055</name>
</gene>
<name>A0A418Q4A6_9SPHN</name>
<proteinExistence type="predicted"/>
<organism evidence="1 2">
    <name type="scientific">Sphingomonas edaphi</name>
    <dbReference type="NCBI Taxonomy" id="2315689"/>
    <lineage>
        <taxon>Bacteria</taxon>
        <taxon>Pseudomonadati</taxon>
        <taxon>Pseudomonadota</taxon>
        <taxon>Alphaproteobacteria</taxon>
        <taxon>Sphingomonadales</taxon>
        <taxon>Sphingomonadaceae</taxon>
        <taxon>Sphingomonas</taxon>
    </lineage>
</organism>
<evidence type="ECO:0008006" key="3">
    <source>
        <dbReference type="Google" id="ProtNLM"/>
    </source>
</evidence>
<dbReference type="Proteomes" id="UP000285023">
    <property type="component" value="Unassembled WGS sequence"/>
</dbReference>